<evidence type="ECO:0000313" key="4">
    <source>
        <dbReference type="Proteomes" id="UP001218188"/>
    </source>
</evidence>
<sequence>MAKKNNNDEPAKKRGNRGDIHGMRAEYLHAELDAYCKASTAGTTRTWYPKFFKGYWEKFPCELPLNEDPPEGGVVAKPDSELTDDEKAAKKKLIAETEAMVNYQRTHSGNGANPWSKWLRKQLKPLEDERRPRPLLDYQVYMQDEEKNSAINAELAERFPEKVGAKDSIKWRAQIARERLAAETEEIQEEFKERGEREFEEALAEFEKEDSEEDADTALDEEARAEARLRLVATMKPLLLSIHQFTGYHVTMLVGAIVNGKVDVRSVHGGTVDRKNEEGQDGIDFTRWDPQGYKTVMKQFMRYIAAANGTPEKTANAASTEAAGAAAASLSSSAAAAGSSSSMFASAEAANADPASTAPPPGSTAGPTSPVVPPTHNATGSPSTSNVRNPAAV</sequence>
<name>A0AAD6RXM3_9AGAR</name>
<dbReference type="AlphaFoldDB" id="A0AAD6RXM3"/>
<comment type="caution">
    <text evidence="3">The sequence shown here is derived from an EMBL/GenBank/DDBJ whole genome shotgun (WGS) entry which is preliminary data.</text>
</comment>
<reference evidence="3" key="1">
    <citation type="submission" date="2023-03" db="EMBL/GenBank/DDBJ databases">
        <title>Massive genome expansion in bonnet fungi (Mycena s.s.) driven by repeated elements and novel gene families across ecological guilds.</title>
        <authorList>
            <consortium name="Lawrence Berkeley National Laboratory"/>
            <person name="Harder C.B."/>
            <person name="Miyauchi S."/>
            <person name="Viragh M."/>
            <person name="Kuo A."/>
            <person name="Thoen E."/>
            <person name="Andreopoulos B."/>
            <person name="Lu D."/>
            <person name="Skrede I."/>
            <person name="Drula E."/>
            <person name="Henrissat B."/>
            <person name="Morin E."/>
            <person name="Kohler A."/>
            <person name="Barry K."/>
            <person name="LaButti K."/>
            <person name="Morin E."/>
            <person name="Salamov A."/>
            <person name="Lipzen A."/>
            <person name="Mereny Z."/>
            <person name="Hegedus B."/>
            <person name="Baldrian P."/>
            <person name="Stursova M."/>
            <person name="Weitz H."/>
            <person name="Taylor A."/>
            <person name="Grigoriev I.V."/>
            <person name="Nagy L.G."/>
            <person name="Martin F."/>
            <person name="Kauserud H."/>
        </authorList>
    </citation>
    <scope>NUCLEOTIDE SEQUENCE</scope>
    <source>
        <strain evidence="3">CBHHK200</strain>
    </source>
</reference>
<evidence type="ECO:0000256" key="2">
    <source>
        <dbReference type="SAM" id="MobiDB-lite"/>
    </source>
</evidence>
<dbReference type="EMBL" id="JARJCM010000423">
    <property type="protein sequence ID" value="KAJ7017233.1"/>
    <property type="molecule type" value="Genomic_DNA"/>
</dbReference>
<accession>A0AAD6RXM3</accession>
<feature type="compositionally biased region" description="Polar residues" evidence="2">
    <location>
        <begin position="376"/>
        <end position="393"/>
    </location>
</feature>
<dbReference type="Proteomes" id="UP001218188">
    <property type="component" value="Unassembled WGS sequence"/>
</dbReference>
<feature type="region of interest" description="Disordered" evidence="2">
    <location>
        <begin position="67"/>
        <end position="88"/>
    </location>
</feature>
<organism evidence="3 4">
    <name type="scientific">Mycena alexandri</name>
    <dbReference type="NCBI Taxonomy" id="1745969"/>
    <lineage>
        <taxon>Eukaryota</taxon>
        <taxon>Fungi</taxon>
        <taxon>Dikarya</taxon>
        <taxon>Basidiomycota</taxon>
        <taxon>Agaricomycotina</taxon>
        <taxon>Agaricomycetes</taxon>
        <taxon>Agaricomycetidae</taxon>
        <taxon>Agaricales</taxon>
        <taxon>Marasmiineae</taxon>
        <taxon>Mycenaceae</taxon>
        <taxon>Mycena</taxon>
    </lineage>
</organism>
<keyword evidence="1" id="KW-0175">Coiled coil</keyword>
<feature type="region of interest" description="Disordered" evidence="2">
    <location>
        <begin position="1"/>
        <end position="20"/>
    </location>
</feature>
<feature type="compositionally biased region" description="Low complexity" evidence="2">
    <location>
        <begin position="341"/>
        <end position="356"/>
    </location>
</feature>
<evidence type="ECO:0000313" key="3">
    <source>
        <dbReference type="EMBL" id="KAJ7017233.1"/>
    </source>
</evidence>
<keyword evidence="4" id="KW-1185">Reference proteome</keyword>
<protein>
    <submittedName>
        <fullName evidence="3">Uncharacterized protein</fullName>
    </submittedName>
</protein>
<feature type="coiled-coil region" evidence="1">
    <location>
        <begin position="173"/>
        <end position="228"/>
    </location>
</feature>
<gene>
    <name evidence="3" type="ORF">C8F04DRAFT_1279779</name>
</gene>
<feature type="region of interest" description="Disordered" evidence="2">
    <location>
        <begin position="341"/>
        <end position="393"/>
    </location>
</feature>
<proteinExistence type="predicted"/>
<evidence type="ECO:0000256" key="1">
    <source>
        <dbReference type="SAM" id="Coils"/>
    </source>
</evidence>